<dbReference type="GO" id="GO:0008270">
    <property type="term" value="F:zinc ion binding"/>
    <property type="evidence" value="ECO:0007669"/>
    <property type="project" value="InterPro"/>
</dbReference>
<evidence type="ECO:0000259" key="3">
    <source>
        <dbReference type="SMART" id="SM00829"/>
    </source>
</evidence>
<dbReference type="GO" id="GO:0070402">
    <property type="term" value="F:NADPH binding"/>
    <property type="evidence" value="ECO:0007669"/>
    <property type="project" value="TreeGrafter"/>
</dbReference>
<feature type="domain" description="Enoyl reductase (ER)" evidence="3">
    <location>
        <begin position="10"/>
        <end position="323"/>
    </location>
</feature>
<sequence>MRAIAFKEIGGPEVLRPVELPTPEPGPGEVLIRVSYAGVNYGEVQHRLGDFGAPEGETVTGLEVSGTVAATGAGVTGLEAGAEVAAYLPDGGGYAQYALAPASFVFPLAGPALDLRTAGAAPLVLTTAYGVLSGAGRIAPGDTVLVHAAAGGVGSAAAQLARTLGAAAVYGTVSTPEKARYARRFGYDDVFLRDGFAEAVAEATSGRGVDLVLDPVGGPTRLASLEVLAPFGRVAVYGEAARHPDLTLPVLSLWKNNRVLTGYNIGDLARRAPETLRRHAVAALAQAASGAVRIDITAEYDLADAAQAHQVLESGGNMGKAVLRVRS</sequence>
<keyword evidence="2" id="KW-0560">Oxidoreductase</keyword>
<dbReference type="InterPro" id="IPR002364">
    <property type="entry name" value="Quin_OxRdtase/zeta-crystal_CS"/>
</dbReference>
<dbReference type="PANTHER" id="PTHR48106:SF13">
    <property type="entry name" value="QUINONE OXIDOREDUCTASE-RELATED"/>
    <property type="match status" value="1"/>
</dbReference>
<dbReference type="RefSeq" id="WP_162467907.1">
    <property type="nucleotide sequence ID" value="NZ_VJZD01000001.1"/>
</dbReference>
<dbReference type="InterPro" id="IPR013154">
    <property type="entry name" value="ADH-like_N"/>
</dbReference>
<dbReference type="GO" id="GO:0035925">
    <property type="term" value="F:mRNA 3'-UTR AU-rich region binding"/>
    <property type="evidence" value="ECO:0007669"/>
    <property type="project" value="TreeGrafter"/>
</dbReference>
<name>A0A5N8V4N4_9ACTN</name>
<dbReference type="Gene3D" id="3.40.50.720">
    <property type="entry name" value="NAD(P)-binding Rossmann-like Domain"/>
    <property type="match status" value="1"/>
</dbReference>
<dbReference type="Proteomes" id="UP000325849">
    <property type="component" value="Unassembled WGS sequence"/>
</dbReference>
<dbReference type="InterPro" id="IPR020843">
    <property type="entry name" value="ER"/>
</dbReference>
<dbReference type="PROSITE" id="PS01162">
    <property type="entry name" value="QOR_ZETA_CRYSTAL"/>
    <property type="match status" value="1"/>
</dbReference>
<dbReference type="EMBL" id="VJZD01000001">
    <property type="protein sequence ID" value="MPY29836.1"/>
    <property type="molecule type" value="Genomic_DNA"/>
</dbReference>
<gene>
    <name evidence="4" type="ORF">FNH09_00320</name>
</gene>
<organism evidence="4 5">
    <name type="scientific">Streptomyces adustus</name>
    <dbReference type="NCBI Taxonomy" id="1609272"/>
    <lineage>
        <taxon>Bacteria</taxon>
        <taxon>Bacillati</taxon>
        <taxon>Actinomycetota</taxon>
        <taxon>Actinomycetes</taxon>
        <taxon>Kitasatosporales</taxon>
        <taxon>Streptomycetaceae</taxon>
        <taxon>Streptomyces</taxon>
    </lineage>
</organism>
<accession>A0A5N8V4N4</accession>
<evidence type="ECO:0000313" key="5">
    <source>
        <dbReference type="Proteomes" id="UP000325849"/>
    </source>
</evidence>
<keyword evidence="5" id="KW-1185">Reference proteome</keyword>
<comment type="caution">
    <text evidence="4">The sequence shown here is derived from an EMBL/GenBank/DDBJ whole genome shotgun (WGS) entry which is preliminary data.</text>
</comment>
<evidence type="ECO:0000256" key="2">
    <source>
        <dbReference type="ARBA" id="ARBA00023002"/>
    </source>
</evidence>
<reference evidence="4 5" key="1">
    <citation type="submission" date="2019-07" db="EMBL/GenBank/DDBJ databases">
        <title>New species of Amycolatopsis and Streptomyces.</title>
        <authorList>
            <person name="Duangmal K."/>
            <person name="Teo W.F.A."/>
            <person name="Lipun K."/>
        </authorList>
    </citation>
    <scope>NUCLEOTIDE SEQUENCE [LARGE SCALE GENOMIC DNA]</scope>
    <source>
        <strain evidence="4 5">NBRC 109810</strain>
    </source>
</reference>
<proteinExistence type="predicted"/>
<dbReference type="Pfam" id="PF00107">
    <property type="entry name" value="ADH_zinc_N"/>
    <property type="match status" value="1"/>
</dbReference>
<dbReference type="GO" id="GO:0005829">
    <property type="term" value="C:cytosol"/>
    <property type="evidence" value="ECO:0007669"/>
    <property type="project" value="TreeGrafter"/>
</dbReference>
<dbReference type="PANTHER" id="PTHR48106">
    <property type="entry name" value="QUINONE OXIDOREDUCTASE PIG3-RELATED"/>
    <property type="match status" value="1"/>
</dbReference>
<dbReference type="Gene3D" id="3.90.180.10">
    <property type="entry name" value="Medium-chain alcohol dehydrogenases, catalytic domain"/>
    <property type="match status" value="1"/>
</dbReference>
<dbReference type="SUPFAM" id="SSF51735">
    <property type="entry name" value="NAD(P)-binding Rossmann-fold domains"/>
    <property type="match status" value="1"/>
</dbReference>
<protein>
    <submittedName>
        <fullName evidence="4">Zinc-binding dehydrogenase</fullName>
    </submittedName>
</protein>
<keyword evidence="1" id="KW-0521">NADP</keyword>
<dbReference type="SMART" id="SM00829">
    <property type="entry name" value="PKS_ER"/>
    <property type="match status" value="1"/>
</dbReference>
<dbReference type="SUPFAM" id="SSF50129">
    <property type="entry name" value="GroES-like"/>
    <property type="match status" value="1"/>
</dbReference>
<dbReference type="InterPro" id="IPR011032">
    <property type="entry name" value="GroES-like_sf"/>
</dbReference>
<evidence type="ECO:0000313" key="4">
    <source>
        <dbReference type="EMBL" id="MPY29836.1"/>
    </source>
</evidence>
<dbReference type="Pfam" id="PF08240">
    <property type="entry name" value="ADH_N"/>
    <property type="match status" value="1"/>
</dbReference>
<dbReference type="InterPro" id="IPR013149">
    <property type="entry name" value="ADH-like_C"/>
</dbReference>
<dbReference type="GO" id="GO:0003960">
    <property type="term" value="F:quinone reductase (NADPH) activity"/>
    <property type="evidence" value="ECO:0007669"/>
    <property type="project" value="TreeGrafter"/>
</dbReference>
<dbReference type="AlphaFoldDB" id="A0A5N8V4N4"/>
<evidence type="ECO:0000256" key="1">
    <source>
        <dbReference type="ARBA" id="ARBA00022857"/>
    </source>
</evidence>
<dbReference type="InterPro" id="IPR036291">
    <property type="entry name" value="NAD(P)-bd_dom_sf"/>
</dbReference>